<dbReference type="PANTHER" id="PTHR43155">
    <property type="entry name" value="CYCLIC DI-GMP PHOSPHODIESTERASE PA4108-RELATED"/>
    <property type="match status" value="1"/>
</dbReference>
<dbReference type="RefSeq" id="WP_307339738.1">
    <property type="nucleotide sequence ID" value="NZ_JAUSUQ010000008.1"/>
</dbReference>
<dbReference type="CDD" id="cd00077">
    <property type="entry name" value="HDc"/>
    <property type="match status" value="1"/>
</dbReference>
<dbReference type="Pfam" id="PF01966">
    <property type="entry name" value="HD"/>
    <property type="match status" value="1"/>
</dbReference>
<dbReference type="PANTHER" id="PTHR43155:SF2">
    <property type="entry name" value="CYCLIC DI-GMP PHOSPHODIESTERASE PA4108"/>
    <property type="match status" value="1"/>
</dbReference>
<dbReference type="SMART" id="SM00471">
    <property type="entry name" value="HDc"/>
    <property type="match status" value="1"/>
</dbReference>
<dbReference type="Proteomes" id="UP001232445">
    <property type="component" value="Unassembled WGS sequence"/>
</dbReference>
<dbReference type="InterPro" id="IPR006674">
    <property type="entry name" value="HD_domain"/>
</dbReference>
<evidence type="ECO:0000313" key="2">
    <source>
        <dbReference type="EMBL" id="MDQ0339570.1"/>
    </source>
</evidence>
<dbReference type="EMBL" id="JAUSUQ010000008">
    <property type="protein sequence ID" value="MDQ0339570.1"/>
    <property type="molecule type" value="Genomic_DNA"/>
</dbReference>
<proteinExistence type="predicted"/>
<dbReference type="InterPro" id="IPR037522">
    <property type="entry name" value="HD_GYP_dom"/>
</dbReference>
<dbReference type="Gene3D" id="1.10.3210.10">
    <property type="entry name" value="Hypothetical protein af1432"/>
    <property type="match status" value="1"/>
</dbReference>
<dbReference type="SUPFAM" id="SSF109604">
    <property type="entry name" value="HD-domain/PDEase-like"/>
    <property type="match status" value="1"/>
</dbReference>
<comment type="caution">
    <text evidence="2">The sequence shown here is derived from an EMBL/GenBank/DDBJ whole genome shotgun (WGS) entry which is preliminary data.</text>
</comment>
<dbReference type="InterPro" id="IPR003607">
    <property type="entry name" value="HD/PDEase_dom"/>
</dbReference>
<feature type="domain" description="HD-GYP" evidence="1">
    <location>
        <begin position="6"/>
        <end position="203"/>
    </location>
</feature>
<gene>
    <name evidence="2" type="ORF">J2S00_002358</name>
</gene>
<name>A0ABU0CVM0_9BACI</name>
<dbReference type="PROSITE" id="PS51832">
    <property type="entry name" value="HD_GYP"/>
    <property type="match status" value="1"/>
</dbReference>
<accession>A0ABU0CVM0</accession>
<keyword evidence="3" id="KW-1185">Reference proteome</keyword>
<protein>
    <submittedName>
        <fullName evidence="2">HD-GYP domain-containing protein (C-di-GMP phosphodiesterase class II)</fullName>
    </submittedName>
</protein>
<organism evidence="2 3">
    <name type="scientific">Caldalkalibacillus uzonensis</name>
    <dbReference type="NCBI Taxonomy" id="353224"/>
    <lineage>
        <taxon>Bacteria</taxon>
        <taxon>Bacillati</taxon>
        <taxon>Bacillota</taxon>
        <taxon>Bacilli</taxon>
        <taxon>Bacillales</taxon>
        <taxon>Bacillaceae</taxon>
        <taxon>Caldalkalibacillus</taxon>
    </lineage>
</organism>
<reference evidence="2 3" key="1">
    <citation type="submission" date="2023-07" db="EMBL/GenBank/DDBJ databases">
        <title>Genomic Encyclopedia of Type Strains, Phase IV (KMG-IV): sequencing the most valuable type-strain genomes for metagenomic binning, comparative biology and taxonomic classification.</title>
        <authorList>
            <person name="Goeker M."/>
        </authorList>
    </citation>
    <scope>NUCLEOTIDE SEQUENCE [LARGE SCALE GENOMIC DNA]</scope>
    <source>
        <strain evidence="2 3">DSM 17740</strain>
    </source>
</reference>
<sequence length="210" mass="24757">MNRVVITSAVTDDVRQLLYKLDRHSTETVQHSMRVANLFMACLEHYQLFRDIWGSLFLGALLHDFGKYFVPHTILNKKGSLNHKEWEIMRYHPVFGYTVARQSLRIGLPGQHLILYHHERWDGYGYLYGRKKAEIPEYVQLFSIIDAFDSMTNVRSYQKTPMSAAQAKKEIRDHRGTQFSPTYVDLFIDFPLEPFQQPSGSLFFQSEYRR</sequence>
<evidence type="ECO:0000313" key="3">
    <source>
        <dbReference type="Proteomes" id="UP001232445"/>
    </source>
</evidence>
<evidence type="ECO:0000259" key="1">
    <source>
        <dbReference type="PROSITE" id="PS51832"/>
    </source>
</evidence>